<organism evidence="1 2">
    <name type="scientific">Chromobacterium rhizoryzae</name>
    <dbReference type="NCBI Taxonomy" id="1778675"/>
    <lineage>
        <taxon>Bacteria</taxon>
        <taxon>Pseudomonadati</taxon>
        <taxon>Pseudomonadota</taxon>
        <taxon>Betaproteobacteria</taxon>
        <taxon>Neisseriales</taxon>
        <taxon>Chromobacteriaceae</taxon>
        <taxon>Chromobacterium</taxon>
    </lineage>
</organism>
<dbReference type="AlphaFoldDB" id="A0AAD0W9A6"/>
<gene>
    <name evidence="1" type="ORF">D1345_10385</name>
</gene>
<dbReference type="Proteomes" id="UP000259465">
    <property type="component" value="Chromosome"/>
</dbReference>
<proteinExistence type="predicted"/>
<keyword evidence="2" id="KW-1185">Reference proteome</keyword>
<accession>A0AAD0W9A6</accession>
<evidence type="ECO:0000313" key="2">
    <source>
        <dbReference type="Proteomes" id="UP000259465"/>
    </source>
</evidence>
<evidence type="ECO:0000313" key="1">
    <source>
        <dbReference type="EMBL" id="AXT46568.1"/>
    </source>
</evidence>
<dbReference type="RefSeq" id="WP_118267571.1">
    <property type="nucleotide sequence ID" value="NZ_CP031968.1"/>
</dbReference>
<dbReference type="EMBL" id="CP031968">
    <property type="protein sequence ID" value="AXT46568.1"/>
    <property type="molecule type" value="Genomic_DNA"/>
</dbReference>
<dbReference type="KEGG" id="crz:D1345_10385"/>
<name>A0AAD0W9A6_9NEIS</name>
<sequence>MSEYKCTDCGKYKQPDRTKFSPGDTVTFSMTRATGRDTARSMLKTGKIEQIDGDIITVKVARLGAKEVHRSRLYPEDAPGALTYALMGSCKCDFKKVEA</sequence>
<reference evidence="1 2" key="1">
    <citation type="submission" date="2018-08" db="EMBL/GenBank/DDBJ databases">
        <title>Complete genome sequence of JP2-74.</title>
        <authorList>
            <person name="Wu L."/>
        </authorList>
    </citation>
    <scope>NUCLEOTIDE SEQUENCE [LARGE SCALE GENOMIC DNA]</scope>
    <source>
        <strain evidence="1 2">JP2-74</strain>
    </source>
</reference>
<protein>
    <submittedName>
        <fullName evidence="1">Uncharacterized protein</fullName>
    </submittedName>
</protein>